<sequence>MKGSKLTTHSLSILILKDNIKSAKEVITESEKIHYKKVKLGSYTGYLYYKSNLPKSPRWVSLFEQFIDDTLEDVKNSSSSAIFIIKASKRFFALTFGYGKSLLQNGCYEENFGLRVALNSIDAEKLRSIDREHLDSIPRQERSQTNIAAALPNFGIDIEQDLIKAVTGTPTDTTLGKRLFGKDILKLNIPFSLEKIIPLLKKIENLYQATTYKENFAWIDNLKEVRENLLINKLDDQLLQKIQTDNFDKTWLVIPEIIDWSDIGGFRYQKQVQGEKLEDIDWQSYKSFLNQYTYPITIETLTKHNVLAISESTGQVFYKWSIYRCIYCELISNDTNYVLNNGKWYQIDNDFLKSLDNYLAKIPKSNLVLPPYNVASEAEYNQYVCSLNSNSFFLMDKKLISHGGGYSKIEYCDIYTQDRRLIHIKRDSGSSALSHLFAQGRISAELLLFDAKFRENLNTILPLSHQLKNITQNPNAKDFEVIFAIASHNKNNAKELPLFSKINLRNTCKNFQKYGMRASLKFIDATCKTETNETA</sequence>
<organism evidence="1 2">
    <name type="scientific">Snodgrassella alvi</name>
    <dbReference type="NCBI Taxonomy" id="1196083"/>
    <lineage>
        <taxon>Bacteria</taxon>
        <taxon>Pseudomonadati</taxon>
        <taxon>Pseudomonadota</taxon>
        <taxon>Betaproteobacteria</taxon>
        <taxon>Neisseriales</taxon>
        <taxon>Neisseriaceae</taxon>
        <taxon>Snodgrassella</taxon>
    </lineage>
</organism>
<name>A0A2N9WRZ9_9NEIS</name>
<evidence type="ECO:0000313" key="1">
    <source>
        <dbReference type="EMBL" id="PIT13077.1"/>
    </source>
</evidence>
<dbReference type="EMBL" id="MDVB01000109">
    <property type="protein sequence ID" value="PIT13077.1"/>
    <property type="molecule type" value="Genomic_DNA"/>
</dbReference>
<dbReference type="InterPro" id="IPR026487">
    <property type="entry name" value="CHP04141"/>
</dbReference>
<evidence type="ECO:0008006" key="3">
    <source>
        <dbReference type="Google" id="ProtNLM"/>
    </source>
</evidence>
<proteinExistence type="predicted"/>
<dbReference type="Pfam" id="PF19614">
    <property type="entry name" value="DUF6119"/>
    <property type="match status" value="1"/>
</dbReference>
<evidence type="ECO:0000313" key="2">
    <source>
        <dbReference type="Proteomes" id="UP000231293"/>
    </source>
</evidence>
<dbReference type="NCBIfam" id="TIGR04141">
    <property type="entry name" value="TIGR04141 family sporadically distributed protein"/>
    <property type="match status" value="1"/>
</dbReference>
<dbReference type="AlphaFoldDB" id="A0A2N9WRZ9"/>
<reference evidence="1 2" key="1">
    <citation type="journal article" date="2017" name="MBio">
        <title>Type VI secretion-mediated competition in the bee gut microbiome.</title>
        <authorList>
            <person name="Steele M.I."/>
            <person name="Kwong W.K."/>
            <person name="Powell J.E."/>
            <person name="Whiteley M."/>
            <person name="Moran N.A."/>
        </authorList>
    </citation>
    <scope>NUCLEOTIDE SEQUENCE [LARGE SCALE GENOMIC DNA]</scope>
    <source>
        <strain evidence="1 2">App2-2</strain>
    </source>
</reference>
<protein>
    <recommendedName>
        <fullName evidence="3">Sporadically distributed protein, TIGR04141 family</fullName>
    </recommendedName>
</protein>
<accession>A0A2N9WRZ9</accession>
<comment type="caution">
    <text evidence="1">The sequence shown here is derived from an EMBL/GenBank/DDBJ whole genome shotgun (WGS) entry which is preliminary data.</text>
</comment>
<gene>
    <name evidence="1" type="ORF">BGI32_10440</name>
</gene>
<dbReference type="Proteomes" id="UP000231293">
    <property type="component" value="Unassembled WGS sequence"/>
</dbReference>